<dbReference type="InParanoid" id="A0A200PZJ3"/>
<sequence>MINFIEEIGWKVAEARECHAASERFHGICVSGSNCAAVCQTEGFTGGECRGFRRRCICTKECLEQEDQGDQN</sequence>
<organism evidence="4 5">
    <name type="scientific">Macleaya cordata</name>
    <name type="common">Five-seeded plume-poppy</name>
    <name type="synonym">Bocconia cordata</name>
    <dbReference type="NCBI Taxonomy" id="56857"/>
    <lineage>
        <taxon>Eukaryota</taxon>
        <taxon>Viridiplantae</taxon>
        <taxon>Streptophyta</taxon>
        <taxon>Embryophyta</taxon>
        <taxon>Tracheophyta</taxon>
        <taxon>Spermatophyta</taxon>
        <taxon>Magnoliopsida</taxon>
        <taxon>Ranunculales</taxon>
        <taxon>Papaveraceae</taxon>
        <taxon>Papaveroideae</taxon>
        <taxon>Macleaya</taxon>
    </lineage>
</organism>
<dbReference type="PROSITE" id="PS00940">
    <property type="entry name" value="GAMMA_THIONIN"/>
    <property type="match status" value="1"/>
</dbReference>
<reference evidence="4 5" key="1">
    <citation type="journal article" date="2017" name="Mol. Plant">
        <title>The Genome of Medicinal Plant Macleaya cordata Provides New Insights into Benzylisoquinoline Alkaloids Metabolism.</title>
        <authorList>
            <person name="Liu X."/>
            <person name="Liu Y."/>
            <person name="Huang P."/>
            <person name="Ma Y."/>
            <person name="Qing Z."/>
            <person name="Tang Q."/>
            <person name="Cao H."/>
            <person name="Cheng P."/>
            <person name="Zheng Y."/>
            <person name="Yuan Z."/>
            <person name="Zhou Y."/>
            <person name="Liu J."/>
            <person name="Tang Z."/>
            <person name="Zhuo Y."/>
            <person name="Zhang Y."/>
            <person name="Yu L."/>
            <person name="Huang J."/>
            <person name="Yang P."/>
            <person name="Peng Q."/>
            <person name="Zhang J."/>
            <person name="Jiang W."/>
            <person name="Zhang Z."/>
            <person name="Lin K."/>
            <person name="Ro D.K."/>
            <person name="Chen X."/>
            <person name="Xiong X."/>
            <person name="Shang Y."/>
            <person name="Huang S."/>
            <person name="Zeng J."/>
        </authorList>
    </citation>
    <scope>NUCLEOTIDE SEQUENCE [LARGE SCALE GENOMIC DNA]</scope>
    <source>
        <strain evidence="5">cv. BLH2017</strain>
        <tissue evidence="4">Root</tissue>
    </source>
</reference>
<evidence type="ECO:0000256" key="2">
    <source>
        <dbReference type="ARBA" id="ARBA00023157"/>
    </source>
</evidence>
<proteinExistence type="predicted"/>
<dbReference type="PRINTS" id="PR00288">
    <property type="entry name" value="PUROTHIONIN"/>
</dbReference>
<protein>
    <submittedName>
        <fullName evidence="4">Knottin</fullName>
    </submittedName>
</protein>
<dbReference type="AlphaFoldDB" id="A0A200PZJ3"/>
<dbReference type="PANTHER" id="PTHR33147:SF129">
    <property type="entry name" value="DEFENSIN-LIKE PROTEIN 2-RELATED"/>
    <property type="match status" value="1"/>
</dbReference>
<dbReference type="InterPro" id="IPR008176">
    <property type="entry name" value="Defensin_plant"/>
</dbReference>
<evidence type="ECO:0000259" key="3">
    <source>
        <dbReference type="SMART" id="SM00505"/>
    </source>
</evidence>
<accession>A0A200PZJ3</accession>
<dbReference type="SMART" id="SM00505">
    <property type="entry name" value="Knot1"/>
    <property type="match status" value="1"/>
</dbReference>
<dbReference type="SUPFAM" id="SSF57095">
    <property type="entry name" value="Scorpion toxin-like"/>
    <property type="match status" value="1"/>
</dbReference>
<dbReference type="InterPro" id="IPR003614">
    <property type="entry name" value="Knottins"/>
</dbReference>
<dbReference type="InterPro" id="IPR036574">
    <property type="entry name" value="Scorpion_toxin-like_sf"/>
</dbReference>
<dbReference type="OrthoDB" id="683455at2759"/>
<comment type="caution">
    <text evidence="4">The sequence shown here is derived from an EMBL/GenBank/DDBJ whole genome shotgun (WGS) entry which is preliminary data.</text>
</comment>
<dbReference type="EMBL" id="MVGT01003655">
    <property type="protein sequence ID" value="OVA03624.1"/>
    <property type="molecule type" value="Genomic_DNA"/>
</dbReference>
<feature type="domain" description="Knottins-like" evidence="3">
    <location>
        <begin position="17"/>
        <end position="62"/>
    </location>
</feature>
<dbReference type="OMA" id="GSNEMQG"/>
<dbReference type="CDD" id="cd00107">
    <property type="entry name" value="Knot1"/>
    <property type="match status" value="1"/>
</dbReference>
<keyword evidence="5" id="KW-1185">Reference proteome</keyword>
<keyword evidence="1" id="KW-0732">Signal</keyword>
<dbReference type="GO" id="GO:0006952">
    <property type="term" value="P:defense response"/>
    <property type="evidence" value="ECO:0007669"/>
    <property type="project" value="InterPro"/>
</dbReference>
<dbReference type="Proteomes" id="UP000195402">
    <property type="component" value="Unassembled WGS sequence"/>
</dbReference>
<keyword evidence="2" id="KW-1015">Disulfide bond</keyword>
<evidence type="ECO:0000313" key="4">
    <source>
        <dbReference type="EMBL" id="OVA03624.1"/>
    </source>
</evidence>
<dbReference type="PANTHER" id="PTHR33147">
    <property type="entry name" value="DEFENSIN-LIKE PROTEIN 1"/>
    <property type="match status" value="1"/>
</dbReference>
<evidence type="ECO:0000256" key="1">
    <source>
        <dbReference type="ARBA" id="ARBA00022729"/>
    </source>
</evidence>
<dbReference type="Gene3D" id="3.30.30.10">
    <property type="entry name" value="Knottin, scorpion toxin-like"/>
    <property type="match status" value="1"/>
</dbReference>
<evidence type="ECO:0000313" key="5">
    <source>
        <dbReference type="Proteomes" id="UP000195402"/>
    </source>
</evidence>
<name>A0A200PZJ3_MACCD</name>
<dbReference type="STRING" id="56857.A0A200PZJ3"/>
<gene>
    <name evidence="4" type="ORF">BVC80_1659g4</name>
</gene>
<dbReference type="Pfam" id="PF00304">
    <property type="entry name" value="Gamma-thionin"/>
    <property type="match status" value="1"/>
</dbReference>